<dbReference type="InterPro" id="IPR024344">
    <property type="entry name" value="MDMPI_metal-binding"/>
</dbReference>
<dbReference type="Proteomes" id="UP000515734">
    <property type="component" value="Chromosome"/>
</dbReference>
<dbReference type="Pfam" id="PF11716">
    <property type="entry name" value="MDMPI_N"/>
    <property type="match status" value="1"/>
</dbReference>
<dbReference type="SUPFAM" id="SSF109854">
    <property type="entry name" value="DinB/YfiT-like putative metalloenzymes"/>
    <property type="match status" value="1"/>
</dbReference>
<name>A0A6S6PBI6_9MYCO</name>
<reference evidence="2 3" key="1">
    <citation type="submission" date="2020-07" db="EMBL/GenBank/DDBJ databases">
        <title>Complete genome sequence of Mycolicibacterium litorale like strain isolated from cardiac implantable electronic device infection.</title>
        <authorList>
            <person name="Fukano H."/>
            <person name="Miyama H."/>
            <person name="Hoshino Y."/>
        </authorList>
    </citation>
    <scope>NUCLEOTIDE SEQUENCE [LARGE SCALE GENOMIC DNA]</scope>
    <source>
        <strain evidence="2 3">NIIDNTM18</strain>
    </source>
</reference>
<proteinExistence type="predicted"/>
<dbReference type="GO" id="GO:0046872">
    <property type="term" value="F:metal ion binding"/>
    <property type="evidence" value="ECO:0007669"/>
    <property type="project" value="InterPro"/>
</dbReference>
<dbReference type="NCBIfam" id="TIGR03086">
    <property type="entry name" value="TIGR03086 family metal-binding protein"/>
    <property type="match status" value="1"/>
</dbReference>
<dbReference type="NCBIfam" id="TIGR03083">
    <property type="entry name" value="maleylpyruvate isomerase family mycothiol-dependent enzyme"/>
    <property type="match status" value="1"/>
</dbReference>
<dbReference type="InterPro" id="IPR034660">
    <property type="entry name" value="DinB/YfiT-like"/>
</dbReference>
<dbReference type="InterPro" id="IPR017520">
    <property type="entry name" value="CHP03086"/>
</dbReference>
<dbReference type="RefSeq" id="WP_185293458.1">
    <property type="nucleotide sequence ID" value="NZ_AP023287.1"/>
</dbReference>
<evidence type="ECO:0000313" key="3">
    <source>
        <dbReference type="Proteomes" id="UP000515734"/>
    </source>
</evidence>
<dbReference type="Gene3D" id="1.20.120.450">
    <property type="entry name" value="dinb family like domain"/>
    <property type="match status" value="1"/>
</dbReference>
<evidence type="ECO:0000313" key="2">
    <source>
        <dbReference type="EMBL" id="BCI55815.1"/>
    </source>
</evidence>
<organism evidence="2 3">
    <name type="scientific">Mycolicibacterium litorale</name>
    <dbReference type="NCBI Taxonomy" id="758802"/>
    <lineage>
        <taxon>Bacteria</taxon>
        <taxon>Bacillati</taxon>
        <taxon>Actinomycetota</taxon>
        <taxon>Actinomycetes</taxon>
        <taxon>Mycobacteriales</taxon>
        <taxon>Mycobacteriaceae</taxon>
        <taxon>Mycolicibacterium</taxon>
    </lineage>
</organism>
<dbReference type="EMBL" id="AP023287">
    <property type="protein sequence ID" value="BCI55815.1"/>
    <property type="molecule type" value="Genomic_DNA"/>
</dbReference>
<gene>
    <name evidence="2" type="ORF">NIIDNTM18_50930</name>
</gene>
<sequence>MIDLTSACDRTAGLVRTVPDDALDRATPNAAMTVRDLVAHIGALSAAFAAAARKDLGEWTDVPPDEHAPLDEGWRTVYPQRLAALADAWRDPDAWAGMTRAGGVDLPGDVAGAVATAEVVIHGWDLAVATGRRYECDEATARACLDHLAQFDPAGTEGLFGPAVPVDDDAPVLDRIVARSGRDPRWHP</sequence>
<evidence type="ECO:0000259" key="1">
    <source>
        <dbReference type="Pfam" id="PF11716"/>
    </source>
</evidence>
<feature type="domain" description="Mycothiol-dependent maleylpyruvate isomerase metal-binding" evidence="1">
    <location>
        <begin position="5"/>
        <end position="127"/>
    </location>
</feature>
<dbReference type="InterPro" id="IPR017517">
    <property type="entry name" value="Maleyloyr_isom"/>
</dbReference>
<accession>A0A6S6PBI6</accession>
<dbReference type="AlphaFoldDB" id="A0A6S6PBI6"/>
<protein>
    <submittedName>
        <fullName evidence="2">TIGR03086 family protein</fullName>
    </submittedName>
</protein>